<keyword evidence="2" id="KW-0812">Transmembrane</keyword>
<keyword evidence="2" id="KW-0472">Membrane</keyword>
<evidence type="ECO:0000256" key="2">
    <source>
        <dbReference type="SAM" id="Phobius"/>
    </source>
</evidence>
<keyword evidence="2" id="KW-1133">Transmembrane helix</keyword>
<feature type="transmembrane region" description="Helical" evidence="2">
    <location>
        <begin position="6"/>
        <end position="25"/>
    </location>
</feature>
<organism evidence="3 4">
    <name type="scientific">Enterococcus gallinarum</name>
    <dbReference type="NCBI Taxonomy" id="1353"/>
    <lineage>
        <taxon>Bacteria</taxon>
        <taxon>Bacillati</taxon>
        <taxon>Bacillota</taxon>
        <taxon>Bacilli</taxon>
        <taxon>Lactobacillales</taxon>
        <taxon>Enterococcaceae</taxon>
        <taxon>Enterococcus</taxon>
    </lineage>
</organism>
<reference evidence="3 4" key="1">
    <citation type="submission" date="2020-03" db="EMBL/GenBank/DDBJ databases">
        <title>Characterization of ganglioside-mimicking enterococci.</title>
        <authorList>
            <person name="Patry R.T."/>
            <person name="Nothaft H."/>
            <person name="Bridger R."/>
            <person name="Shajahan A."/>
            <person name="Huynh S."/>
            <person name="Sanchez S."/>
            <person name="Azadi P."/>
            <person name="Cooper K."/>
            <person name="Miller W.G."/>
            <person name="Parker C.T."/>
            <person name="Wells L."/>
            <person name="Szymanski C.M."/>
        </authorList>
    </citation>
    <scope>NUCLEOTIDE SEQUENCE [LARGE SCALE GENOMIC DNA]</scope>
    <source>
        <strain evidence="3 4">EGM181</strain>
    </source>
</reference>
<dbReference type="EMBL" id="CP050485">
    <property type="protein sequence ID" value="QOG27011.1"/>
    <property type="molecule type" value="Genomic_DNA"/>
</dbReference>
<evidence type="ECO:0000313" key="3">
    <source>
        <dbReference type="EMBL" id="QOG27011.1"/>
    </source>
</evidence>
<feature type="region of interest" description="Disordered" evidence="1">
    <location>
        <begin position="88"/>
        <end position="107"/>
    </location>
</feature>
<dbReference type="InterPro" id="IPR032111">
    <property type="entry name" value="Clostridium_phage_holin"/>
</dbReference>
<accession>A0AAE7MP38</accession>
<feature type="transmembrane region" description="Helical" evidence="2">
    <location>
        <begin position="37"/>
        <end position="55"/>
    </location>
</feature>
<name>A0AAE7MP38_ENTGA</name>
<dbReference type="AlphaFoldDB" id="A0AAE7MP38"/>
<protein>
    <submittedName>
        <fullName evidence="3">Holin</fullName>
    </submittedName>
</protein>
<sequence length="107" mass="11541">MDLNFLQEYLVPVIVVACLVVGYLIKSTPVFAAVANNYIPLIVIVLGAILGAIINGLTVEAIVYGAVSGIASTGMHQLFVQLLNLSSDDQKPDYGDGQEFTERRDEK</sequence>
<dbReference type="Proteomes" id="UP000516696">
    <property type="component" value="Chromosome"/>
</dbReference>
<dbReference type="RefSeq" id="WP_123836380.1">
    <property type="nucleotide sequence ID" value="NZ_CP050485.1"/>
</dbReference>
<gene>
    <name evidence="3" type="ORF">EGM181_07015</name>
</gene>
<dbReference type="Pfam" id="PF16079">
    <property type="entry name" value="Phage_holin_5_2"/>
    <property type="match status" value="1"/>
</dbReference>
<evidence type="ECO:0000313" key="4">
    <source>
        <dbReference type="Proteomes" id="UP000516696"/>
    </source>
</evidence>
<evidence type="ECO:0000256" key="1">
    <source>
        <dbReference type="SAM" id="MobiDB-lite"/>
    </source>
</evidence>
<proteinExistence type="predicted"/>